<keyword evidence="2" id="KW-1185">Reference proteome</keyword>
<comment type="caution">
    <text evidence="1">The sequence shown here is derived from an EMBL/GenBank/DDBJ whole genome shotgun (WGS) entry which is preliminary data.</text>
</comment>
<organism evidence="1 2">
    <name type="scientific">Aphis craccivora</name>
    <name type="common">Cowpea aphid</name>
    <dbReference type="NCBI Taxonomy" id="307492"/>
    <lineage>
        <taxon>Eukaryota</taxon>
        <taxon>Metazoa</taxon>
        <taxon>Ecdysozoa</taxon>
        <taxon>Arthropoda</taxon>
        <taxon>Hexapoda</taxon>
        <taxon>Insecta</taxon>
        <taxon>Pterygota</taxon>
        <taxon>Neoptera</taxon>
        <taxon>Paraneoptera</taxon>
        <taxon>Hemiptera</taxon>
        <taxon>Sternorrhyncha</taxon>
        <taxon>Aphidomorpha</taxon>
        <taxon>Aphidoidea</taxon>
        <taxon>Aphididae</taxon>
        <taxon>Aphidini</taxon>
        <taxon>Aphis</taxon>
        <taxon>Aphis</taxon>
    </lineage>
</organism>
<dbReference type="AlphaFoldDB" id="A0A6G0Y5K8"/>
<accession>A0A6G0Y5K8</accession>
<protein>
    <submittedName>
        <fullName evidence="1">Keratinocyte proline-rich protein-like</fullName>
    </submittedName>
</protein>
<sequence length="300" mass="32045">MLTWNYEQQCINVFGIKSKHRANFPHTIISPSSFVRLLQGYFKMNALTIAVAVLSTAVTLSIAEATPNSYVPYKNPSACRSAEPFGATLDRSDSDGEGCTCSGSWQPQCCCPRPRPYGLPLCRKTCTCRQPSCSGPPSTEPVPYQTVPYSPWPTTSCPDLPCSAPSPDPCPCPAAAPVPVPEQCTCSPSSGGGQQLCPYCVRLQLQSCPCGGQPSSSVSGLSDFAEFASPPTTCISPPKRPALPKLIPIVLKPLSFNIHRPQVPCRLGLGYGGLSQSLLTPYGCGSAPLSYEFYNNINKK</sequence>
<gene>
    <name evidence="1" type="ORF">FWK35_00036729</name>
</gene>
<dbReference type="OrthoDB" id="6613392at2759"/>
<reference evidence="1 2" key="1">
    <citation type="submission" date="2019-08" db="EMBL/GenBank/DDBJ databases">
        <title>Whole genome of Aphis craccivora.</title>
        <authorList>
            <person name="Voronova N.V."/>
            <person name="Shulinski R.S."/>
            <person name="Bandarenka Y.V."/>
            <person name="Zhorov D.G."/>
            <person name="Warner D."/>
        </authorList>
    </citation>
    <scope>NUCLEOTIDE SEQUENCE [LARGE SCALE GENOMIC DNA]</scope>
    <source>
        <strain evidence="1">180601</strain>
        <tissue evidence="1">Whole Body</tissue>
    </source>
</reference>
<dbReference type="EMBL" id="VUJU01005994">
    <property type="protein sequence ID" value="KAF0749727.1"/>
    <property type="molecule type" value="Genomic_DNA"/>
</dbReference>
<proteinExistence type="predicted"/>
<name>A0A6G0Y5K8_APHCR</name>
<evidence type="ECO:0000313" key="2">
    <source>
        <dbReference type="Proteomes" id="UP000478052"/>
    </source>
</evidence>
<evidence type="ECO:0000313" key="1">
    <source>
        <dbReference type="EMBL" id="KAF0749727.1"/>
    </source>
</evidence>
<dbReference type="Proteomes" id="UP000478052">
    <property type="component" value="Unassembled WGS sequence"/>
</dbReference>